<dbReference type="EC" id="3.4.24.-" evidence="10"/>
<feature type="domain" description="Peptidase M12A" evidence="11">
    <location>
        <begin position="65"/>
        <end position="276"/>
    </location>
</feature>
<dbReference type="FunFam" id="3.40.390.10:FF:000040">
    <property type="entry name" value="Metalloendopeptidase"/>
    <property type="match status" value="1"/>
</dbReference>
<feature type="signal peptide" evidence="10">
    <location>
        <begin position="1"/>
        <end position="19"/>
    </location>
</feature>
<protein>
    <recommendedName>
        <fullName evidence="10">Metalloendopeptidase</fullName>
        <ecNumber evidence="10">3.4.24.-</ecNumber>
    </recommendedName>
</protein>
<proteinExistence type="predicted"/>
<keyword evidence="13" id="KW-1185">Reference proteome</keyword>
<dbReference type="Ensembl" id="ENSPKIT00000034988.1">
    <property type="protein sequence ID" value="ENSPKIP00000010850.1"/>
    <property type="gene ID" value="ENSPKIG00000025342.1"/>
</dbReference>
<dbReference type="SUPFAM" id="SSF55486">
    <property type="entry name" value="Metalloproteases ('zincins'), catalytic domain"/>
    <property type="match status" value="1"/>
</dbReference>
<dbReference type="InterPro" id="IPR006026">
    <property type="entry name" value="Peptidase_Metallo"/>
</dbReference>
<sequence>MDHKFAFTILALLLSLSKAYPVTVSPQSINRVQFHEAFSLSFYPVLKGSSQMLVEGDLLITNTKNAMICYMNICLWPKSANGLVEVPYVISSATSDIQVIQSAINAFSSKTCIRFTPWTSQSDYLSIENLYGCYSSIGKIGGKQVVSLMESTCLIGGIVQHELNHALGFYHEHVRSDRDRYVRINWKYPLNNINSTNTASNCFTDETFNFDKQNTTNEITAYDYGSVMHYGRTAFTIKPGMDTITPIPDETAQIGQRNGLSQSDILRINKLYGCCE</sequence>
<keyword evidence="2 9" id="KW-0479">Metal-binding</keyword>
<dbReference type="Proteomes" id="UP000261540">
    <property type="component" value="Unplaced"/>
</dbReference>
<name>A0A3B3QYX8_9TELE</name>
<dbReference type="GO" id="GO:0008270">
    <property type="term" value="F:zinc ion binding"/>
    <property type="evidence" value="ECO:0007669"/>
    <property type="project" value="UniProtKB-UniRule"/>
</dbReference>
<dbReference type="InterPro" id="IPR024079">
    <property type="entry name" value="MetalloPept_cat_dom_sf"/>
</dbReference>
<evidence type="ECO:0000256" key="5">
    <source>
        <dbReference type="ARBA" id="ARBA00022833"/>
    </source>
</evidence>
<comment type="caution">
    <text evidence="9">Lacks conserved residue(s) required for the propagation of feature annotation.</text>
</comment>
<evidence type="ECO:0000256" key="1">
    <source>
        <dbReference type="ARBA" id="ARBA00022670"/>
    </source>
</evidence>
<evidence type="ECO:0000256" key="8">
    <source>
        <dbReference type="ARBA" id="ARBA00023157"/>
    </source>
</evidence>
<keyword evidence="8" id="KW-1015">Disulfide bond</keyword>
<dbReference type="GO" id="GO:0004222">
    <property type="term" value="F:metalloendopeptidase activity"/>
    <property type="evidence" value="ECO:0007669"/>
    <property type="project" value="UniProtKB-UniRule"/>
</dbReference>
<evidence type="ECO:0000256" key="4">
    <source>
        <dbReference type="ARBA" id="ARBA00022801"/>
    </source>
</evidence>
<organism evidence="12 13">
    <name type="scientific">Paramormyrops kingsleyae</name>
    <dbReference type="NCBI Taxonomy" id="1676925"/>
    <lineage>
        <taxon>Eukaryota</taxon>
        <taxon>Metazoa</taxon>
        <taxon>Chordata</taxon>
        <taxon>Craniata</taxon>
        <taxon>Vertebrata</taxon>
        <taxon>Euteleostomi</taxon>
        <taxon>Actinopterygii</taxon>
        <taxon>Neopterygii</taxon>
        <taxon>Teleostei</taxon>
        <taxon>Osteoglossocephala</taxon>
        <taxon>Osteoglossomorpha</taxon>
        <taxon>Osteoglossiformes</taxon>
        <taxon>Mormyridae</taxon>
        <taxon>Paramormyrops</taxon>
    </lineage>
</organism>
<dbReference type="STRING" id="1676925.ENSPKIP00000010850"/>
<dbReference type="SMART" id="SM00235">
    <property type="entry name" value="ZnMc"/>
    <property type="match status" value="1"/>
</dbReference>
<dbReference type="Pfam" id="PF01400">
    <property type="entry name" value="Astacin"/>
    <property type="match status" value="1"/>
</dbReference>
<dbReference type="InterPro" id="IPR001506">
    <property type="entry name" value="Peptidase_M12A"/>
</dbReference>
<keyword evidence="7" id="KW-0865">Zymogen</keyword>
<reference evidence="12" key="2">
    <citation type="submission" date="2025-09" db="UniProtKB">
        <authorList>
            <consortium name="Ensembl"/>
        </authorList>
    </citation>
    <scope>IDENTIFICATION</scope>
</reference>
<feature type="binding site" evidence="9">
    <location>
        <position position="165"/>
    </location>
    <ligand>
        <name>Zn(2+)</name>
        <dbReference type="ChEBI" id="CHEBI:29105"/>
        <note>catalytic</note>
    </ligand>
</feature>
<dbReference type="GO" id="GO:0006508">
    <property type="term" value="P:proteolysis"/>
    <property type="evidence" value="ECO:0007669"/>
    <property type="project" value="UniProtKB-KW"/>
</dbReference>
<reference evidence="12" key="1">
    <citation type="submission" date="2025-08" db="UniProtKB">
        <authorList>
            <consortium name="Ensembl"/>
        </authorList>
    </citation>
    <scope>IDENTIFICATION</scope>
</reference>
<evidence type="ECO:0000259" key="11">
    <source>
        <dbReference type="PROSITE" id="PS51864"/>
    </source>
</evidence>
<feature type="active site" evidence="9">
    <location>
        <position position="162"/>
    </location>
</feature>
<evidence type="ECO:0000256" key="10">
    <source>
        <dbReference type="RuleBase" id="RU361183"/>
    </source>
</evidence>
<keyword evidence="4 9" id="KW-0378">Hydrolase</keyword>
<keyword evidence="1 9" id="KW-0645">Protease</keyword>
<dbReference type="Gene3D" id="3.40.390.10">
    <property type="entry name" value="Collagenase (Catalytic Domain)"/>
    <property type="match status" value="1"/>
</dbReference>
<evidence type="ECO:0000256" key="3">
    <source>
        <dbReference type="ARBA" id="ARBA00022729"/>
    </source>
</evidence>
<dbReference type="PROSITE" id="PS51864">
    <property type="entry name" value="ASTACIN"/>
    <property type="match status" value="1"/>
</dbReference>
<evidence type="ECO:0000256" key="6">
    <source>
        <dbReference type="ARBA" id="ARBA00023049"/>
    </source>
</evidence>
<feature type="chain" id="PRO_5017101583" description="Metalloendopeptidase" evidence="10">
    <location>
        <begin position="20"/>
        <end position="276"/>
    </location>
</feature>
<dbReference type="PANTHER" id="PTHR10127">
    <property type="entry name" value="DISCOIDIN, CUB, EGF, LAMININ , AND ZINC METALLOPROTEASE DOMAIN CONTAINING"/>
    <property type="match status" value="1"/>
</dbReference>
<feature type="binding site" evidence="9">
    <location>
        <position position="161"/>
    </location>
    <ligand>
        <name>Zn(2+)</name>
        <dbReference type="ChEBI" id="CHEBI:29105"/>
        <note>catalytic</note>
    </ligand>
</feature>
<evidence type="ECO:0000256" key="9">
    <source>
        <dbReference type="PROSITE-ProRule" id="PRU01211"/>
    </source>
</evidence>
<accession>A0A3B3QYX8</accession>
<keyword evidence="6 9" id="KW-0482">Metalloprotease</keyword>
<evidence type="ECO:0000256" key="7">
    <source>
        <dbReference type="ARBA" id="ARBA00023145"/>
    </source>
</evidence>
<dbReference type="GeneTree" id="ENSGT00940000154856"/>
<feature type="binding site" evidence="9">
    <location>
        <position position="171"/>
    </location>
    <ligand>
        <name>Zn(2+)</name>
        <dbReference type="ChEBI" id="CHEBI:29105"/>
        <note>catalytic</note>
    </ligand>
</feature>
<keyword evidence="3 10" id="KW-0732">Signal</keyword>
<evidence type="ECO:0000313" key="13">
    <source>
        <dbReference type="Proteomes" id="UP000261540"/>
    </source>
</evidence>
<evidence type="ECO:0000256" key="2">
    <source>
        <dbReference type="ARBA" id="ARBA00022723"/>
    </source>
</evidence>
<keyword evidence="5 9" id="KW-0862">Zinc</keyword>
<dbReference type="PRINTS" id="PR00480">
    <property type="entry name" value="ASTACIN"/>
</dbReference>
<comment type="cofactor">
    <cofactor evidence="9 10">
        <name>Zn(2+)</name>
        <dbReference type="ChEBI" id="CHEBI:29105"/>
    </cofactor>
    <text evidence="9 10">Binds 1 zinc ion per subunit.</text>
</comment>
<dbReference type="PANTHER" id="PTHR10127:SF839">
    <property type="entry name" value="HATCHING ENZYME 1.2-RELATED"/>
    <property type="match status" value="1"/>
</dbReference>
<evidence type="ECO:0000313" key="12">
    <source>
        <dbReference type="Ensembl" id="ENSPKIP00000010850.1"/>
    </source>
</evidence>
<dbReference type="AlphaFoldDB" id="A0A3B3QYX8"/>